<dbReference type="GO" id="GO:0005643">
    <property type="term" value="C:nuclear pore"/>
    <property type="evidence" value="ECO:0007669"/>
    <property type="project" value="TreeGrafter"/>
</dbReference>
<dbReference type="GO" id="GO:0006913">
    <property type="term" value="P:nucleocytoplasmic transport"/>
    <property type="evidence" value="ECO:0007669"/>
    <property type="project" value="TreeGrafter"/>
</dbReference>
<dbReference type="Pfam" id="PF12894">
    <property type="entry name" value="ANAPC4_WD40"/>
    <property type="match status" value="1"/>
</dbReference>
<sequence length="412" mass="46191">MRNLEDFPVPNDGEITLCEINGRMQCMNYEYANVSTFTTSTDRHPKIHITRDLLHHTTLGDEGKALFLPTDVPFLKQLTQVYSEHGFKEVLHTSSMHHTFIISKTALLLLSIFRYFRKAQLLLNPSLEYEGTYLIDELSQTRNWTNSSIKCIAWHLHNSRLAVATSDDSVRIYCNDNNFVPLLRCKQQQNITCLAWRPMSLTEIAVGHETGIIIWHVDFNSLVSRPSVSNTIMLHRVEHQPIMSLAWSHRGNILASRVQAACWSNCGTNLLFATNTDPVIYGLTIKSDQVFTSTVDTSINHATPLFDLTKLDLEGIAVGGIVQSMETDPKGNHLAVFFKTTNCVALFNVTRLPILQLIPSSLIVGLAAEVPSTIGFQQNFKAGACLSIGWSSGRLQHFPIIYTDLASDFSPQ</sequence>
<evidence type="ECO:0000313" key="2">
    <source>
        <dbReference type="EMBL" id="RZC34365.1"/>
    </source>
</evidence>
<dbReference type="InterPro" id="IPR036322">
    <property type="entry name" value="WD40_repeat_dom_sf"/>
</dbReference>
<dbReference type="InterPro" id="IPR045139">
    <property type="entry name" value="Aladin"/>
</dbReference>
<dbReference type="AlphaFoldDB" id="A0A482VNH0"/>
<dbReference type="Proteomes" id="UP000292052">
    <property type="component" value="Unassembled WGS sequence"/>
</dbReference>
<accession>A0A482VNH0</accession>
<dbReference type="PANTHER" id="PTHR14494:SF0">
    <property type="entry name" value="ALADIN"/>
    <property type="match status" value="1"/>
</dbReference>
<gene>
    <name evidence="2" type="ORF">BDFB_002163</name>
</gene>
<dbReference type="InterPro" id="IPR001680">
    <property type="entry name" value="WD40_rpt"/>
</dbReference>
<dbReference type="EMBL" id="QDEB01080752">
    <property type="protein sequence ID" value="RZC34365.1"/>
    <property type="molecule type" value="Genomic_DNA"/>
</dbReference>
<comment type="caution">
    <text evidence="2">The sequence shown here is derived from an EMBL/GenBank/DDBJ whole genome shotgun (WGS) entry which is preliminary data.</text>
</comment>
<dbReference type="OrthoDB" id="411991at2759"/>
<dbReference type="InterPro" id="IPR015943">
    <property type="entry name" value="WD40/YVTN_repeat-like_dom_sf"/>
</dbReference>
<dbReference type="SMART" id="SM00320">
    <property type="entry name" value="WD40"/>
    <property type="match status" value="3"/>
</dbReference>
<keyword evidence="3" id="KW-1185">Reference proteome</keyword>
<organism evidence="2 3">
    <name type="scientific">Asbolus verrucosus</name>
    <name type="common">Desert ironclad beetle</name>
    <dbReference type="NCBI Taxonomy" id="1661398"/>
    <lineage>
        <taxon>Eukaryota</taxon>
        <taxon>Metazoa</taxon>
        <taxon>Ecdysozoa</taxon>
        <taxon>Arthropoda</taxon>
        <taxon>Hexapoda</taxon>
        <taxon>Insecta</taxon>
        <taxon>Pterygota</taxon>
        <taxon>Neoptera</taxon>
        <taxon>Endopterygota</taxon>
        <taxon>Coleoptera</taxon>
        <taxon>Polyphaga</taxon>
        <taxon>Cucujiformia</taxon>
        <taxon>Tenebrionidae</taxon>
        <taxon>Pimeliinae</taxon>
        <taxon>Asbolus</taxon>
    </lineage>
</organism>
<dbReference type="SUPFAM" id="SSF50978">
    <property type="entry name" value="WD40 repeat-like"/>
    <property type="match status" value="1"/>
</dbReference>
<dbReference type="InterPro" id="IPR024977">
    <property type="entry name" value="Apc4-like_WD40_dom"/>
</dbReference>
<dbReference type="STRING" id="1661398.A0A482VNH0"/>
<dbReference type="PANTHER" id="PTHR14494">
    <property type="entry name" value="ALADIN/ADRACALIN/AAAS"/>
    <property type="match status" value="1"/>
</dbReference>
<feature type="domain" description="Anaphase-promoting complex subunit 4-like WD40" evidence="1">
    <location>
        <begin position="145"/>
        <end position="197"/>
    </location>
</feature>
<name>A0A482VNH0_ASBVE</name>
<evidence type="ECO:0000313" key="3">
    <source>
        <dbReference type="Proteomes" id="UP000292052"/>
    </source>
</evidence>
<proteinExistence type="predicted"/>
<reference evidence="2 3" key="1">
    <citation type="submission" date="2017-03" db="EMBL/GenBank/DDBJ databases">
        <title>Genome of the blue death feigning beetle - Asbolus verrucosus.</title>
        <authorList>
            <person name="Rider S.D."/>
        </authorList>
    </citation>
    <scope>NUCLEOTIDE SEQUENCE [LARGE SCALE GENOMIC DNA]</scope>
    <source>
        <strain evidence="2">Butters</strain>
        <tissue evidence="2">Head and leg muscle</tissue>
    </source>
</reference>
<evidence type="ECO:0000259" key="1">
    <source>
        <dbReference type="Pfam" id="PF12894"/>
    </source>
</evidence>
<protein>
    <submittedName>
        <fullName evidence="2">Aladin</fullName>
    </submittedName>
</protein>
<dbReference type="Gene3D" id="2.130.10.10">
    <property type="entry name" value="YVTN repeat-like/Quinoprotein amine dehydrogenase"/>
    <property type="match status" value="1"/>
</dbReference>